<dbReference type="RefSeq" id="WP_092687793.1">
    <property type="nucleotide sequence ID" value="NZ_FOGU01000001.1"/>
</dbReference>
<name>A0A1H9Q823_9RHOB</name>
<evidence type="ECO:0000259" key="5">
    <source>
        <dbReference type="Pfam" id="PF12766"/>
    </source>
</evidence>
<evidence type="ECO:0000256" key="3">
    <source>
        <dbReference type="ARBA" id="ARBA00022643"/>
    </source>
</evidence>
<dbReference type="Gene3D" id="2.30.110.10">
    <property type="entry name" value="Electron Transport, Fmn-binding Protein, Chain A"/>
    <property type="match status" value="1"/>
</dbReference>
<protein>
    <submittedName>
        <fullName evidence="6">Pyridoxamine 5'-phosphate oxidase</fullName>
    </submittedName>
</protein>
<evidence type="ECO:0000256" key="4">
    <source>
        <dbReference type="ARBA" id="ARBA00023002"/>
    </source>
</evidence>
<keyword evidence="3" id="KW-0288">FMN</keyword>
<dbReference type="EMBL" id="FOGU01000001">
    <property type="protein sequence ID" value="SER56594.1"/>
    <property type="molecule type" value="Genomic_DNA"/>
</dbReference>
<dbReference type="PANTHER" id="PTHR10851:SF0">
    <property type="entry name" value="PYRIDOXINE-5'-PHOSPHATE OXIDASE"/>
    <property type="match status" value="1"/>
</dbReference>
<comment type="cofactor">
    <cofactor evidence="1">
        <name>FMN</name>
        <dbReference type="ChEBI" id="CHEBI:58210"/>
    </cofactor>
</comment>
<dbReference type="STRING" id="641238.SAMN04490244_101500"/>
<evidence type="ECO:0000313" key="7">
    <source>
        <dbReference type="Proteomes" id="UP000198885"/>
    </source>
</evidence>
<sequence length="183" mass="19999">MSEWFETLDGLRDAAWRRLAGGPDDATGPLRTLSLSTVDADGHPAARTVIVRAADREAARLDVHTDLSSSKVAELRGTPRAALLSWDPETALQVRLSAHAEVLSGEVVAPIWSRVPDTARRNYGGTPPPGTPLHAPGTYEETIDRDRFAVLRFHVETMEVLHLGTRHRRAVFGGRGDGRWIAP</sequence>
<dbReference type="SUPFAM" id="SSF50475">
    <property type="entry name" value="FMN-binding split barrel"/>
    <property type="match status" value="1"/>
</dbReference>
<dbReference type="OrthoDB" id="5120525at2"/>
<dbReference type="Proteomes" id="UP000198885">
    <property type="component" value="Unassembled WGS sequence"/>
</dbReference>
<reference evidence="6 7" key="1">
    <citation type="submission" date="2016-10" db="EMBL/GenBank/DDBJ databases">
        <authorList>
            <person name="de Groot N.N."/>
        </authorList>
    </citation>
    <scope>NUCLEOTIDE SEQUENCE [LARGE SCALE GENOMIC DNA]</scope>
    <source>
        <strain evidence="6 7">DSM 23042</strain>
    </source>
</reference>
<dbReference type="GO" id="GO:0008615">
    <property type="term" value="P:pyridoxine biosynthetic process"/>
    <property type="evidence" value="ECO:0007669"/>
    <property type="project" value="InterPro"/>
</dbReference>
<accession>A0A1H9Q823</accession>
<dbReference type="GO" id="GO:0004733">
    <property type="term" value="F:pyridoxamine phosphate oxidase activity"/>
    <property type="evidence" value="ECO:0007669"/>
    <property type="project" value="InterPro"/>
</dbReference>
<feature type="domain" description="Pyridoxamine 5'-phosphate oxidase Alr4036 family FMN-binding" evidence="5">
    <location>
        <begin position="27"/>
        <end position="103"/>
    </location>
</feature>
<dbReference type="Pfam" id="PF12766">
    <property type="entry name" value="Pyridox_oxase_2"/>
    <property type="match status" value="1"/>
</dbReference>
<evidence type="ECO:0000256" key="1">
    <source>
        <dbReference type="ARBA" id="ARBA00001917"/>
    </source>
</evidence>
<evidence type="ECO:0000256" key="2">
    <source>
        <dbReference type="ARBA" id="ARBA00022630"/>
    </source>
</evidence>
<organism evidence="6 7">
    <name type="scientific">Tranquillimonas rosea</name>
    <dbReference type="NCBI Taxonomy" id="641238"/>
    <lineage>
        <taxon>Bacteria</taxon>
        <taxon>Pseudomonadati</taxon>
        <taxon>Pseudomonadota</taxon>
        <taxon>Alphaproteobacteria</taxon>
        <taxon>Rhodobacterales</taxon>
        <taxon>Roseobacteraceae</taxon>
        <taxon>Tranquillimonas</taxon>
    </lineage>
</organism>
<keyword evidence="2" id="KW-0285">Flavoprotein</keyword>
<dbReference type="AlphaFoldDB" id="A0A1H9Q823"/>
<gene>
    <name evidence="6" type="ORF">SAMN04490244_101500</name>
</gene>
<proteinExistence type="predicted"/>
<dbReference type="GO" id="GO:0010181">
    <property type="term" value="F:FMN binding"/>
    <property type="evidence" value="ECO:0007669"/>
    <property type="project" value="InterPro"/>
</dbReference>
<evidence type="ECO:0000313" key="6">
    <source>
        <dbReference type="EMBL" id="SER56594.1"/>
    </source>
</evidence>
<dbReference type="InterPro" id="IPR000659">
    <property type="entry name" value="Pyridox_Oxase"/>
</dbReference>
<dbReference type="InterPro" id="IPR024624">
    <property type="entry name" value="Pyridox_Oxase_Alr4036_FMN-bd"/>
</dbReference>
<dbReference type="InterPro" id="IPR012349">
    <property type="entry name" value="Split_barrel_FMN-bd"/>
</dbReference>
<dbReference type="PANTHER" id="PTHR10851">
    <property type="entry name" value="PYRIDOXINE-5-PHOSPHATE OXIDASE"/>
    <property type="match status" value="1"/>
</dbReference>
<keyword evidence="4" id="KW-0560">Oxidoreductase</keyword>
<keyword evidence="7" id="KW-1185">Reference proteome</keyword>